<evidence type="ECO:0000256" key="1">
    <source>
        <dbReference type="SAM" id="MobiDB-lite"/>
    </source>
</evidence>
<keyword evidence="3" id="KW-1185">Reference proteome</keyword>
<evidence type="ECO:0000313" key="3">
    <source>
        <dbReference type="Proteomes" id="UP001596496"/>
    </source>
</evidence>
<comment type="caution">
    <text evidence="2">The sequence shown here is derived from an EMBL/GenBank/DDBJ whole genome shotgun (WGS) entry which is preliminary data.</text>
</comment>
<sequence length="79" mass="8862">MARPAEQPGVDPARLRSYGRRAKTRTGHSRPVAKHPGWRPPTTLELKKRDGFLLARAMEPGSPALPFRLGCEYLISARR</sequence>
<name>A0ABW2P7A1_9ACTN</name>
<feature type="compositionally biased region" description="Basic residues" evidence="1">
    <location>
        <begin position="17"/>
        <end position="37"/>
    </location>
</feature>
<accession>A0ABW2P7A1</accession>
<protein>
    <submittedName>
        <fullName evidence="2">DUF4158 domain-containing protein</fullName>
    </submittedName>
</protein>
<organism evidence="2 3">
    <name type="scientific">Sphaerisporangium rhizosphaerae</name>
    <dbReference type="NCBI Taxonomy" id="2269375"/>
    <lineage>
        <taxon>Bacteria</taxon>
        <taxon>Bacillati</taxon>
        <taxon>Actinomycetota</taxon>
        <taxon>Actinomycetes</taxon>
        <taxon>Streptosporangiales</taxon>
        <taxon>Streptosporangiaceae</taxon>
        <taxon>Sphaerisporangium</taxon>
    </lineage>
</organism>
<proteinExistence type="predicted"/>
<feature type="region of interest" description="Disordered" evidence="1">
    <location>
        <begin position="1"/>
        <end position="44"/>
    </location>
</feature>
<dbReference type="EMBL" id="JBHTCG010000014">
    <property type="protein sequence ID" value="MFC7384749.1"/>
    <property type="molecule type" value="Genomic_DNA"/>
</dbReference>
<dbReference type="Proteomes" id="UP001596496">
    <property type="component" value="Unassembled WGS sequence"/>
</dbReference>
<evidence type="ECO:0000313" key="2">
    <source>
        <dbReference type="EMBL" id="MFC7384749.1"/>
    </source>
</evidence>
<reference evidence="3" key="1">
    <citation type="journal article" date="2019" name="Int. J. Syst. Evol. Microbiol.">
        <title>The Global Catalogue of Microorganisms (GCM) 10K type strain sequencing project: providing services to taxonomists for standard genome sequencing and annotation.</title>
        <authorList>
            <consortium name="The Broad Institute Genomics Platform"/>
            <consortium name="The Broad Institute Genome Sequencing Center for Infectious Disease"/>
            <person name="Wu L."/>
            <person name="Ma J."/>
        </authorList>
    </citation>
    <scope>NUCLEOTIDE SEQUENCE [LARGE SCALE GENOMIC DNA]</scope>
    <source>
        <strain evidence="3">CECT 7649</strain>
    </source>
</reference>
<dbReference type="RefSeq" id="WP_380828592.1">
    <property type="nucleotide sequence ID" value="NZ_JBHTCG010000014.1"/>
</dbReference>
<gene>
    <name evidence="2" type="ORF">ACFQSB_21230</name>
</gene>